<evidence type="ECO:0000259" key="1">
    <source>
        <dbReference type="SMART" id="SM00347"/>
    </source>
</evidence>
<keyword evidence="3" id="KW-1185">Reference proteome</keyword>
<reference evidence="2 3" key="1">
    <citation type="submission" date="2020-09" db="EMBL/GenBank/DDBJ databases">
        <title>Brevundimonas sp. LVF1 isolated from an oligotrophic pond in Goettingen, Germany.</title>
        <authorList>
            <person name="Friedrich I."/>
            <person name="Klassen A."/>
            <person name="Neubauer H."/>
            <person name="Schneider D."/>
            <person name="Hertel R."/>
            <person name="Daniel R."/>
        </authorList>
    </citation>
    <scope>NUCLEOTIDE SEQUENCE [LARGE SCALE GENOMIC DNA]</scope>
    <source>
        <strain evidence="2 3">LVF1</strain>
    </source>
</reference>
<sequence length="151" mass="16806">MIELNRTFLGRLSEQLSELIEQQSAEVFKRAGLIIPVKSSSLMAAVARLGPASVADLGRALDRSHQLIQQKIPKLVTLGLVTRQPDPEDQRVNLIAITERGCEQLALLDSLDGEFERAYAEMERDAGPVFDGIKRAIQSLQTRPLLERMDI</sequence>
<dbReference type="RefSeq" id="WP_207822410.1">
    <property type="nucleotide sequence ID" value="NZ_CP062006.1"/>
</dbReference>
<name>A0ABX7SGQ1_9CAUL</name>
<dbReference type="SUPFAM" id="SSF46785">
    <property type="entry name" value="Winged helix' DNA-binding domain"/>
    <property type="match status" value="1"/>
</dbReference>
<feature type="domain" description="HTH marR-type" evidence="1">
    <location>
        <begin position="26"/>
        <end position="124"/>
    </location>
</feature>
<evidence type="ECO:0000313" key="2">
    <source>
        <dbReference type="EMBL" id="QTC86752.1"/>
    </source>
</evidence>
<dbReference type="InterPro" id="IPR000835">
    <property type="entry name" value="HTH_MarR-typ"/>
</dbReference>
<dbReference type="EMBL" id="CP062006">
    <property type="protein sequence ID" value="QTC86752.1"/>
    <property type="molecule type" value="Genomic_DNA"/>
</dbReference>
<dbReference type="Gene3D" id="1.10.10.10">
    <property type="entry name" value="Winged helix-like DNA-binding domain superfamily/Winged helix DNA-binding domain"/>
    <property type="match status" value="1"/>
</dbReference>
<organism evidence="2 3">
    <name type="scientific">Brevundimonas pondensis</name>
    <dbReference type="NCBI Taxonomy" id="2774189"/>
    <lineage>
        <taxon>Bacteria</taxon>
        <taxon>Pseudomonadati</taxon>
        <taxon>Pseudomonadota</taxon>
        <taxon>Alphaproteobacteria</taxon>
        <taxon>Caulobacterales</taxon>
        <taxon>Caulobacteraceae</taxon>
        <taxon>Brevundimonas</taxon>
    </lineage>
</organism>
<proteinExistence type="predicted"/>
<gene>
    <name evidence="2" type="ORF">IFE19_11440</name>
</gene>
<dbReference type="SMART" id="SM00347">
    <property type="entry name" value="HTH_MARR"/>
    <property type="match status" value="1"/>
</dbReference>
<evidence type="ECO:0000313" key="3">
    <source>
        <dbReference type="Proteomes" id="UP000663942"/>
    </source>
</evidence>
<accession>A0ABX7SGQ1</accession>
<dbReference type="InterPro" id="IPR036390">
    <property type="entry name" value="WH_DNA-bd_sf"/>
</dbReference>
<dbReference type="Proteomes" id="UP000663942">
    <property type="component" value="Chromosome"/>
</dbReference>
<dbReference type="Pfam" id="PF12802">
    <property type="entry name" value="MarR_2"/>
    <property type="match status" value="1"/>
</dbReference>
<dbReference type="InterPro" id="IPR036388">
    <property type="entry name" value="WH-like_DNA-bd_sf"/>
</dbReference>
<protein>
    <submittedName>
        <fullName evidence="2">MarR family transcriptional regulator</fullName>
    </submittedName>
</protein>